<dbReference type="InterPro" id="IPR002048">
    <property type="entry name" value="EF_hand_dom"/>
</dbReference>
<dbReference type="AlphaFoldDB" id="A0ABD3ILF7"/>
<evidence type="ECO:0000313" key="4">
    <source>
        <dbReference type="Proteomes" id="UP001633002"/>
    </source>
</evidence>
<keyword evidence="4" id="KW-1185">Reference proteome</keyword>
<evidence type="ECO:0000256" key="1">
    <source>
        <dbReference type="ARBA" id="ARBA00022837"/>
    </source>
</evidence>
<keyword evidence="1" id="KW-0106">Calcium</keyword>
<feature type="domain" description="EF-hand" evidence="2">
    <location>
        <begin position="70"/>
        <end position="105"/>
    </location>
</feature>
<protein>
    <recommendedName>
        <fullName evidence="2">EF-hand domain-containing protein</fullName>
    </recommendedName>
</protein>
<evidence type="ECO:0000313" key="3">
    <source>
        <dbReference type="EMBL" id="KAL3702334.1"/>
    </source>
</evidence>
<proteinExistence type="predicted"/>
<dbReference type="EMBL" id="JBJQOH010000001">
    <property type="protein sequence ID" value="KAL3702334.1"/>
    <property type="molecule type" value="Genomic_DNA"/>
</dbReference>
<gene>
    <name evidence="3" type="ORF">R1sor_020356</name>
</gene>
<dbReference type="InterPro" id="IPR011992">
    <property type="entry name" value="EF-hand-dom_pair"/>
</dbReference>
<sequence>MDHHSIISSKSKTPSPFLSVSLNHQPKLLLGDLLPSLFHMAPRFSSKIFPSPLLAAELQTLMREVRGKNISAAECAVMIRYLDSDGDGLITFTEFQKLMTSTFISSNFRYDAPVPGFDGYRKEVSKDVSLGHILQTAQVTSALHVIIDLNCEGFQLHIAPRANTMKEAARRNLSFSHEDLTAV</sequence>
<dbReference type="SUPFAM" id="SSF47473">
    <property type="entry name" value="EF-hand"/>
    <property type="match status" value="1"/>
</dbReference>
<dbReference type="InterPro" id="IPR018247">
    <property type="entry name" value="EF_Hand_1_Ca_BS"/>
</dbReference>
<organism evidence="3 4">
    <name type="scientific">Riccia sorocarpa</name>
    <dbReference type="NCBI Taxonomy" id="122646"/>
    <lineage>
        <taxon>Eukaryota</taxon>
        <taxon>Viridiplantae</taxon>
        <taxon>Streptophyta</taxon>
        <taxon>Embryophyta</taxon>
        <taxon>Marchantiophyta</taxon>
        <taxon>Marchantiopsida</taxon>
        <taxon>Marchantiidae</taxon>
        <taxon>Marchantiales</taxon>
        <taxon>Ricciaceae</taxon>
        <taxon>Riccia</taxon>
    </lineage>
</organism>
<dbReference type="PROSITE" id="PS50222">
    <property type="entry name" value="EF_HAND_2"/>
    <property type="match status" value="1"/>
</dbReference>
<dbReference type="Proteomes" id="UP001633002">
    <property type="component" value="Unassembled WGS sequence"/>
</dbReference>
<accession>A0ABD3ILF7</accession>
<evidence type="ECO:0000259" key="2">
    <source>
        <dbReference type="PROSITE" id="PS50222"/>
    </source>
</evidence>
<comment type="caution">
    <text evidence="3">The sequence shown here is derived from an EMBL/GenBank/DDBJ whole genome shotgun (WGS) entry which is preliminary data.</text>
</comment>
<reference evidence="3 4" key="1">
    <citation type="submission" date="2024-09" db="EMBL/GenBank/DDBJ databases">
        <title>Chromosome-scale assembly of Riccia sorocarpa.</title>
        <authorList>
            <person name="Paukszto L."/>
        </authorList>
    </citation>
    <scope>NUCLEOTIDE SEQUENCE [LARGE SCALE GENOMIC DNA]</scope>
    <source>
        <strain evidence="3">LP-2024</strain>
        <tissue evidence="3">Aerial parts of the thallus</tissue>
    </source>
</reference>
<dbReference type="Pfam" id="PF13833">
    <property type="entry name" value="EF-hand_8"/>
    <property type="match status" value="1"/>
</dbReference>
<name>A0ABD3ILF7_9MARC</name>
<dbReference type="Gene3D" id="1.10.238.10">
    <property type="entry name" value="EF-hand"/>
    <property type="match status" value="1"/>
</dbReference>
<dbReference type="PROSITE" id="PS00018">
    <property type="entry name" value="EF_HAND_1"/>
    <property type="match status" value="1"/>
</dbReference>
<dbReference type="SMART" id="SM00054">
    <property type="entry name" value="EFh"/>
    <property type="match status" value="1"/>
</dbReference>